<dbReference type="PhylomeDB" id="L7N203"/>
<evidence type="ECO:0000256" key="10">
    <source>
        <dbReference type="ARBA" id="ARBA00023180"/>
    </source>
</evidence>
<dbReference type="CDD" id="cd15283">
    <property type="entry name" value="7tmC_V2R_pheromone"/>
    <property type="match status" value="1"/>
</dbReference>
<evidence type="ECO:0000256" key="6">
    <source>
        <dbReference type="ARBA" id="ARBA00022989"/>
    </source>
</evidence>
<dbReference type="SUPFAM" id="SSF53822">
    <property type="entry name" value="Periplasmic binding protein-like I"/>
    <property type="match status" value="1"/>
</dbReference>
<organism evidence="15 17">
    <name type="scientific">Mus musculus</name>
    <name type="common">Mouse</name>
    <dbReference type="NCBI Taxonomy" id="10090"/>
    <lineage>
        <taxon>Eukaryota</taxon>
        <taxon>Metazoa</taxon>
        <taxon>Chordata</taxon>
        <taxon>Craniata</taxon>
        <taxon>Vertebrata</taxon>
        <taxon>Euteleostomi</taxon>
        <taxon>Mammalia</taxon>
        <taxon>Eutheria</taxon>
        <taxon>Euarchontoglires</taxon>
        <taxon>Glires</taxon>
        <taxon>Rodentia</taxon>
        <taxon>Myomorpha</taxon>
        <taxon>Muroidea</taxon>
        <taxon>Muridae</taxon>
        <taxon>Murinae</taxon>
        <taxon>Mus</taxon>
        <taxon>Mus</taxon>
    </lineage>
</organism>
<dbReference type="AlphaFoldDB" id="L7N203"/>
<dbReference type="FunFam" id="2.10.50.30:FF:000002">
    <property type="entry name" value="Vomeronasal 2 receptor, h1"/>
    <property type="match status" value="1"/>
</dbReference>
<dbReference type="PANTHER" id="PTHR24061">
    <property type="entry name" value="CALCIUM-SENSING RECEPTOR-RELATED"/>
    <property type="match status" value="1"/>
</dbReference>
<dbReference type="PaxDb" id="10090-ENSMUSP00000083477"/>
<accession>L7N203</accession>
<feature type="transmembrane region" description="Helical" evidence="12">
    <location>
        <begin position="812"/>
        <end position="835"/>
    </location>
</feature>
<dbReference type="InParanoid" id="L7N203"/>
<keyword evidence="3" id="KW-1003">Cell membrane</keyword>
<comment type="similarity">
    <text evidence="2">Belongs to the G-protein coupled receptor 3 family.</text>
</comment>
<sequence>MFILVGVFFLLKIQLLMANYIDSTCFWRLNLNEVNDKDLDQTCSFILGAVQMPMEKDYFKETLNVLKTTKNHKYALALAFSMDEINRNPDLLPNMSLIIKYNLGRCDGKTMTNTADFLDQKKYKRIPNYFCNEETMCSFLLTGPDMTTSLYFQMFLDIFLSPHFLQLTYGPFSSIINDSEKYPYVYQMAPKDTSLALAMVYFILYFQWNWVGLIIPDDEDGYQFLSQLKKESKGKEICFAFVNMIGISDILTYATTEMNYNQIMMSSTNVIIIYGETNNFIELSFRIWESTVIQRIWVTTIQLNFPTSKKDLNHGTFYGTFTFLPHHAEISGYKKFVQTLFHLKSTDLNLEMQEWKYFNCEDSACNCKILMNFSSNASLDWLIEQKFDITFSDGSQNIYNAVHAMAHALHETNLQQVDNQAIDNGKLSRYPCFKVNSFLRKTHFTNPLGDKVIMKHRVILQEDYDIFHFWNLSQHLGIKVKLGKFSPYFPHGEYFHLYVDMLELATARRKMPSSVCSADCGPGFRRSRKERVAACCFICSPCPENEISNETNMDHCVNCPEYQYANTEQNKCIQKAVIFLSYEDPLGMALALMAFGFSAFTALVLWAFVKHHDTPIVKANNRILSYLLLMSLMFCFLCTFFFIGHPNRVTCVLQQITFGIVFTVAVSTVLAKTITVILAFKFTGPGRTLKNILVSGTPNYIIPICSLFQCILCAIWLAVSPPFVDIDEHSEHGNIILVCNKGSVTAFYCVLGYLACLALGSFTVAFLARNLPDAFNEAKFLTFSMLVFCSVWVTFLPVYHSTKGKVMVAVEIFSILASSSGILGCIFAPKIYIIFLRPERNSIKKIREKSHF</sequence>
<dbReference type="Ensembl" id="ENSMUST00000086297.8">
    <property type="protein sequence ID" value="ENSMUSP00000083477.6"/>
    <property type="gene ID" value="ENSMUSG00000066820.8"/>
</dbReference>
<evidence type="ECO:0000313" key="15">
    <source>
        <dbReference type="Ensembl" id="ENSMUSP00000083477.6"/>
    </source>
</evidence>
<feature type="transmembrane region" description="Helical" evidence="12">
    <location>
        <begin position="586"/>
        <end position="609"/>
    </location>
</feature>
<dbReference type="InterPro" id="IPR001828">
    <property type="entry name" value="ANF_lig-bd_rcpt"/>
</dbReference>
<dbReference type="KEGG" id="mmu:665255"/>
<evidence type="ECO:0000256" key="11">
    <source>
        <dbReference type="ARBA" id="ARBA00023224"/>
    </source>
</evidence>
<evidence type="ECO:0000256" key="7">
    <source>
        <dbReference type="ARBA" id="ARBA00023040"/>
    </source>
</evidence>
<keyword evidence="4 12" id="KW-0812">Transmembrane</keyword>
<keyword evidence="6 12" id="KW-1133">Transmembrane helix</keyword>
<evidence type="ECO:0000256" key="12">
    <source>
        <dbReference type="SAM" id="Phobius"/>
    </source>
</evidence>
<dbReference type="GO" id="GO:0004930">
    <property type="term" value="F:G protein-coupled receptor activity"/>
    <property type="evidence" value="ECO:0000318"/>
    <property type="project" value="GO_Central"/>
</dbReference>
<dbReference type="InterPro" id="IPR000068">
    <property type="entry name" value="GPCR_3_Ca_sens_rcpt-rel"/>
</dbReference>
<dbReference type="Gene3D" id="2.10.50.30">
    <property type="entry name" value="GPCR, family 3, nine cysteines domain"/>
    <property type="match status" value="1"/>
</dbReference>
<keyword evidence="11" id="KW-0807">Transducer</keyword>
<evidence type="ECO:0000256" key="4">
    <source>
        <dbReference type="ARBA" id="ARBA00022692"/>
    </source>
</evidence>
<dbReference type="InterPro" id="IPR028082">
    <property type="entry name" value="Peripla_BP_I"/>
</dbReference>
<keyword evidence="5 13" id="KW-0732">Signal</keyword>
<feature type="domain" description="G-protein coupled receptors family 3 profile" evidence="14">
    <location>
        <begin position="586"/>
        <end position="850"/>
    </location>
</feature>
<name>L7N203_MOUSE</name>
<evidence type="ECO:0000256" key="13">
    <source>
        <dbReference type="SAM" id="SignalP"/>
    </source>
</evidence>
<keyword evidence="17" id="KW-1185">Reference proteome</keyword>
<comment type="subcellular location">
    <subcellularLocation>
        <location evidence="1">Cell membrane</location>
        <topology evidence="1">Multi-pass membrane protein</topology>
    </subcellularLocation>
</comment>
<dbReference type="HOGENOM" id="CLU_005389_5_0_1"/>
<feature type="signal peptide" evidence="13">
    <location>
        <begin position="1"/>
        <end position="18"/>
    </location>
</feature>
<dbReference type="CTD" id="665255"/>
<dbReference type="MGI" id="MGI:3645468">
    <property type="gene designation" value="Vmn2r28"/>
</dbReference>
<feature type="transmembrane region" description="Helical" evidence="12">
    <location>
        <begin position="621"/>
        <end position="644"/>
    </location>
</feature>
<feature type="transmembrane region" description="Helical" evidence="12">
    <location>
        <begin position="700"/>
        <end position="719"/>
    </location>
</feature>
<dbReference type="RefSeq" id="NP_001074874.1">
    <property type="nucleotide sequence ID" value="NM_001081405.1"/>
</dbReference>
<reference evidence="15 17" key="1">
    <citation type="journal article" date="2009" name="PLoS Biol.">
        <title>Lineage-specific biology revealed by a finished genome assembly of the mouse.</title>
        <authorList>
            <consortium name="Mouse Genome Sequencing Consortium"/>
            <person name="Church D.M."/>
            <person name="Goodstadt L."/>
            <person name="Hillier L.W."/>
            <person name="Zody M.C."/>
            <person name="Goldstein S."/>
            <person name="She X."/>
            <person name="Bult C.J."/>
            <person name="Agarwala R."/>
            <person name="Cherry J.L."/>
            <person name="DiCuccio M."/>
            <person name="Hlavina W."/>
            <person name="Kapustin Y."/>
            <person name="Meric P."/>
            <person name="Maglott D."/>
            <person name="Birtle Z."/>
            <person name="Marques A.C."/>
            <person name="Graves T."/>
            <person name="Zhou S."/>
            <person name="Teague B."/>
            <person name="Potamousis K."/>
            <person name="Churas C."/>
            <person name="Place M."/>
            <person name="Herschleb J."/>
            <person name="Runnheim R."/>
            <person name="Forrest D."/>
            <person name="Amos-Landgraf J."/>
            <person name="Schwartz D.C."/>
            <person name="Cheng Z."/>
            <person name="Lindblad-Toh K."/>
            <person name="Eichler E.E."/>
            <person name="Ponting C.P."/>
        </authorList>
    </citation>
    <scope>NUCLEOTIDE SEQUENCE [LARGE SCALE GENOMIC DNA]</scope>
    <source>
        <strain evidence="15 17">C57BL/6J</strain>
    </source>
</reference>
<protein>
    <submittedName>
        <fullName evidence="15">Vomeronasal 2, receptor 28</fullName>
    </submittedName>
</protein>
<keyword evidence="9" id="KW-0675">Receptor</keyword>
<evidence type="ECO:0000313" key="16">
    <source>
        <dbReference type="MGI" id="MGI:3645468"/>
    </source>
</evidence>
<dbReference type="InterPro" id="IPR038550">
    <property type="entry name" value="GPCR_3_9-Cys_sf"/>
</dbReference>
<keyword evidence="10" id="KW-0325">Glycoprotein</keyword>
<dbReference type="GO" id="GO:0005886">
    <property type="term" value="C:plasma membrane"/>
    <property type="evidence" value="ECO:0000318"/>
    <property type="project" value="GO_Central"/>
</dbReference>
<dbReference type="PRINTS" id="PR01535">
    <property type="entry name" value="VOMERONASL2R"/>
</dbReference>
<reference evidence="15 17" key="2">
    <citation type="journal article" date="2011" name="PLoS Biol.">
        <title>Modernizing reference genome assemblies.</title>
        <authorList>
            <person name="Church D.M."/>
            <person name="Schneider V.A."/>
            <person name="Graves T."/>
            <person name="Auger K."/>
            <person name="Cunningham F."/>
            <person name="Bouk N."/>
            <person name="Chen H.C."/>
            <person name="Agarwala R."/>
            <person name="McLaren W.M."/>
            <person name="Ritchie G.R."/>
            <person name="Albracht D."/>
            <person name="Kremitzki M."/>
            <person name="Rock S."/>
            <person name="Kotkiewicz H."/>
            <person name="Kremitzki C."/>
            <person name="Wollam A."/>
            <person name="Trani L."/>
            <person name="Fulton L."/>
            <person name="Fulton R."/>
            <person name="Matthews L."/>
            <person name="Whitehead S."/>
            <person name="Chow W."/>
            <person name="Torrance J."/>
            <person name="Dunn M."/>
            <person name="Harden G."/>
            <person name="Threadgold G."/>
            <person name="Wood J."/>
            <person name="Collins J."/>
            <person name="Heath P."/>
            <person name="Griffiths G."/>
            <person name="Pelan S."/>
            <person name="Grafham D."/>
            <person name="Eichler E.E."/>
            <person name="Weinstock G."/>
            <person name="Mardis E.R."/>
            <person name="Wilson R.K."/>
            <person name="Howe K."/>
            <person name="Flicek P."/>
            <person name="Hubbard T."/>
        </authorList>
    </citation>
    <scope>NUCLEOTIDE SEQUENCE [LARGE SCALE GENOMIC DNA]</scope>
    <source>
        <strain evidence="15 17">C57BL/6J</strain>
    </source>
</reference>
<dbReference type="InterPro" id="IPR000337">
    <property type="entry name" value="GPCR_3"/>
</dbReference>
<dbReference type="InterPro" id="IPR011500">
    <property type="entry name" value="GPCR_3_9-Cys_dom"/>
</dbReference>
<reference evidence="15" key="3">
    <citation type="submission" date="2025-08" db="UniProtKB">
        <authorList>
            <consortium name="Ensembl"/>
        </authorList>
    </citation>
    <scope>IDENTIFICATION</scope>
    <source>
        <strain evidence="15">C57BL/6J</strain>
    </source>
</reference>
<gene>
    <name evidence="15 16" type="primary">Vmn2r28</name>
</gene>
<keyword evidence="7" id="KW-0297">G-protein coupled receptor</keyword>
<dbReference type="PANTHER" id="PTHR24061:SF436">
    <property type="entry name" value="EC2-V2R PHEROMONE RECEPTOR PROTEIN-RELATED"/>
    <property type="match status" value="1"/>
</dbReference>
<dbReference type="GeneID" id="665255"/>
<dbReference type="AGR" id="MGI:3645468"/>
<evidence type="ECO:0000256" key="5">
    <source>
        <dbReference type="ARBA" id="ARBA00022729"/>
    </source>
</evidence>
<evidence type="ECO:0000256" key="9">
    <source>
        <dbReference type="ARBA" id="ARBA00023170"/>
    </source>
</evidence>
<feature type="transmembrane region" description="Helical" evidence="12">
    <location>
        <begin position="656"/>
        <end position="680"/>
    </location>
</feature>
<evidence type="ECO:0000256" key="1">
    <source>
        <dbReference type="ARBA" id="ARBA00004651"/>
    </source>
</evidence>
<dbReference type="SMR" id="L7N203"/>
<dbReference type="FunFam" id="3.40.50.2300:FF:000024">
    <property type="entry name" value="Vomeronasal 2, receptor 73"/>
    <property type="match status" value="1"/>
</dbReference>
<feature type="transmembrane region" description="Helical" evidence="12">
    <location>
        <begin position="745"/>
        <end position="768"/>
    </location>
</feature>
<dbReference type="InterPro" id="IPR004073">
    <property type="entry name" value="GPCR_3_vmron_rcpt_2"/>
</dbReference>
<dbReference type="GeneTree" id="ENSGT00950000182788"/>
<dbReference type="PRINTS" id="PR00248">
    <property type="entry name" value="GPCRMGR"/>
</dbReference>
<feature type="chain" id="PRO_5003982448" evidence="13">
    <location>
        <begin position="19"/>
        <end position="852"/>
    </location>
</feature>
<dbReference type="VEuPathDB" id="HostDB:ENSMUSG00000066820"/>
<dbReference type="RNAct" id="L7N203">
    <property type="molecule type" value="protein"/>
</dbReference>
<dbReference type="STRING" id="10090.ENSMUSP00000083477"/>
<dbReference type="Pfam" id="PF07562">
    <property type="entry name" value="NCD3G"/>
    <property type="match status" value="1"/>
</dbReference>
<dbReference type="InterPro" id="IPR017978">
    <property type="entry name" value="GPCR_3_C"/>
</dbReference>
<dbReference type="BioGRID-ORCS" id="665255">
    <property type="hits" value="3 hits in 53 CRISPR screens"/>
</dbReference>
<evidence type="ECO:0000313" key="17">
    <source>
        <dbReference type="Proteomes" id="UP000000589"/>
    </source>
</evidence>
<dbReference type="OrthoDB" id="5984008at2759"/>
<dbReference type="Gene3D" id="3.40.50.2300">
    <property type="match status" value="2"/>
</dbReference>
<evidence type="ECO:0000256" key="3">
    <source>
        <dbReference type="ARBA" id="ARBA00022475"/>
    </source>
</evidence>
<feature type="transmembrane region" description="Helical" evidence="12">
    <location>
        <begin position="780"/>
        <end position="800"/>
    </location>
</feature>
<dbReference type="PROSITE" id="PS50259">
    <property type="entry name" value="G_PROTEIN_RECEP_F3_4"/>
    <property type="match status" value="1"/>
</dbReference>
<proteinExistence type="inferred from homology"/>
<keyword evidence="8 12" id="KW-0472">Membrane</keyword>
<dbReference type="ExpressionAtlas" id="L7N203">
    <property type="expression patterns" value="baseline and differential"/>
</dbReference>
<evidence type="ECO:0000259" key="14">
    <source>
        <dbReference type="PROSITE" id="PS50259"/>
    </source>
</evidence>
<dbReference type="eggNOG" id="KOG1056">
    <property type="taxonomic scope" value="Eukaryota"/>
</dbReference>
<dbReference type="Pfam" id="PF01094">
    <property type="entry name" value="ANF_receptor"/>
    <property type="match status" value="1"/>
</dbReference>
<dbReference type="Proteomes" id="UP000000589">
    <property type="component" value="Chromosome 7"/>
</dbReference>
<evidence type="ECO:0000256" key="2">
    <source>
        <dbReference type="ARBA" id="ARBA00007242"/>
    </source>
</evidence>
<reference evidence="15" key="4">
    <citation type="submission" date="2025-09" db="UniProtKB">
        <authorList>
            <consortium name="Ensembl"/>
        </authorList>
    </citation>
    <scope>IDENTIFICATION</scope>
    <source>
        <strain evidence="15">C57BL/6J</strain>
    </source>
</reference>
<evidence type="ECO:0000256" key="8">
    <source>
        <dbReference type="ARBA" id="ARBA00023136"/>
    </source>
</evidence>
<dbReference type="UCSC" id="uc009fai.1">
    <property type="organism name" value="mouse"/>
</dbReference>
<dbReference type="OMA" id="SSACMAM"/>
<dbReference type="Pfam" id="PF00003">
    <property type="entry name" value="7tm_3"/>
    <property type="match status" value="1"/>
</dbReference>